<evidence type="ECO:0000256" key="5">
    <source>
        <dbReference type="HAMAP-Rule" id="MF_00376"/>
    </source>
</evidence>
<comment type="pathway">
    <text evidence="5">Cofactor biosynthesis; coenzyme A biosynthesis; CoA from (R)-pantothenate: step 5/5.</text>
</comment>
<dbReference type="HAMAP" id="MF_00376">
    <property type="entry name" value="Dephospho_CoA_kinase"/>
    <property type="match status" value="1"/>
</dbReference>
<dbReference type="Pfam" id="PF01121">
    <property type="entry name" value="CoaE"/>
    <property type="match status" value="1"/>
</dbReference>
<keyword evidence="4 5" id="KW-0173">Coenzyme A biosynthesis</keyword>
<evidence type="ECO:0000313" key="8">
    <source>
        <dbReference type="Proteomes" id="UP000029227"/>
    </source>
</evidence>
<comment type="function">
    <text evidence="5">Catalyzes the phosphorylation of the 3'-hydroxyl group of dephosphocoenzyme A to form coenzyme A.</text>
</comment>
<comment type="catalytic activity">
    <reaction evidence="5">
        <text>3'-dephospho-CoA + ATP = ADP + CoA + H(+)</text>
        <dbReference type="Rhea" id="RHEA:18245"/>
        <dbReference type="ChEBI" id="CHEBI:15378"/>
        <dbReference type="ChEBI" id="CHEBI:30616"/>
        <dbReference type="ChEBI" id="CHEBI:57287"/>
        <dbReference type="ChEBI" id="CHEBI:57328"/>
        <dbReference type="ChEBI" id="CHEBI:456216"/>
        <dbReference type="EC" id="2.7.1.24"/>
    </reaction>
</comment>
<gene>
    <name evidence="5" type="primary">coaE</name>
    <name evidence="7" type="ORF">JCM19237_2580</name>
</gene>
<dbReference type="SUPFAM" id="SSF52540">
    <property type="entry name" value="P-loop containing nucleoside triphosphate hydrolases"/>
    <property type="match status" value="1"/>
</dbReference>
<comment type="subcellular location">
    <subcellularLocation>
        <location evidence="5">Cytoplasm</location>
    </subcellularLocation>
</comment>
<reference evidence="7 8" key="1">
    <citation type="journal article" date="2014" name="Genome Announc.">
        <title>Draft Genome Sequences of Two Vibrionaceae Species, Vibrio ponticus C121 and Photobacterium aphoticum C119, Isolated as Coral Reef Microbiota.</title>
        <authorList>
            <person name="Al-saari N."/>
            <person name="Meirelles P.M."/>
            <person name="Mino S."/>
            <person name="Suda W."/>
            <person name="Oshima K."/>
            <person name="Hattori M."/>
            <person name="Ohkuma M."/>
            <person name="Thompson F.L."/>
            <person name="Gomez-Gil B."/>
            <person name="Sawabe T."/>
            <person name="Sawabe T."/>
        </authorList>
    </citation>
    <scope>NUCLEOTIDE SEQUENCE [LARGE SCALE GENOMIC DNA]</scope>
    <source>
        <strain evidence="7 8">JCM 19237</strain>
    </source>
</reference>
<dbReference type="EMBL" id="BBMN01000011">
    <property type="protein sequence ID" value="GAL06489.1"/>
    <property type="molecule type" value="Genomic_DNA"/>
</dbReference>
<feature type="binding site" evidence="5">
    <location>
        <begin position="12"/>
        <end position="17"/>
    </location>
    <ligand>
        <name>ATP</name>
        <dbReference type="ChEBI" id="CHEBI:30616"/>
    </ligand>
</feature>
<proteinExistence type="inferred from homology"/>
<comment type="similarity">
    <text evidence="1 5">Belongs to the CoaE family.</text>
</comment>
<dbReference type="PROSITE" id="PS51219">
    <property type="entry name" value="DPCK"/>
    <property type="match status" value="1"/>
</dbReference>
<accession>A0A090QXC7</accession>
<dbReference type="NCBIfam" id="TIGR00152">
    <property type="entry name" value="dephospho-CoA kinase"/>
    <property type="match status" value="1"/>
</dbReference>
<organism evidence="7 8">
    <name type="scientific">Photobacterium aphoticum</name>
    <dbReference type="NCBI Taxonomy" id="754436"/>
    <lineage>
        <taxon>Bacteria</taxon>
        <taxon>Pseudomonadati</taxon>
        <taxon>Pseudomonadota</taxon>
        <taxon>Gammaproteobacteria</taxon>
        <taxon>Vibrionales</taxon>
        <taxon>Vibrionaceae</taxon>
        <taxon>Photobacterium</taxon>
    </lineage>
</organism>
<keyword evidence="3 5" id="KW-0067">ATP-binding</keyword>
<keyword evidence="2 5" id="KW-0547">Nucleotide-binding</keyword>
<keyword evidence="5 7" id="KW-0418">Kinase</keyword>
<dbReference type="STRING" id="754436.JCM19237_2580"/>
<dbReference type="GO" id="GO:0005737">
    <property type="term" value="C:cytoplasm"/>
    <property type="evidence" value="ECO:0007669"/>
    <property type="project" value="UniProtKB-SubCell"/>
</dbReference>
<evidence type="ECO:0000256" key="2">
    <source>
        <dbReference type="ARBA" id="ARBA00022741"/>
    </source>
</evidence>
<dbReference type="InterPro" id="IPR027417">
    <property type="entry name" value="P-loop_NTPase"/>
</dbReference>
<dbReference type="GO" id="GO:0015937">
    <property type="term" value="P:coenzyme A biosynthetic process"/>
    <property type="evidence" value="ECO:0007669"/>
    <property type="project" value="UniProtKB-UniRule"/>
</dbReference>
<dbReference type="GO" id="GO:0004140">
    <property type="term" value="F:dephospho-CoA kinase activity"/>
    <property type="evidence" value="ECO:0007669"/>
    <property type="project" value="UniProtKB-UniRule"/>
</dbReference>
<keyword evidence="5 7" id="KW-0808">Transferase</keyword>
<dbReference type="Proteomes" id="UP000029227">
    <property type="component" value="Unassembled WGS sequence"/>
</dbReference>
<sequence>MSLVIGLTGGIGSGKTTVANLFAAYGIDIIDADIVARQVVEPGSAGLRAIEEKFGPDILLTDGQLDRATLRAAIFSEPALKEWLNQLLHPMIREKMQADIMQSRSEYCLLVVPLMVENNLQTMTDRLLVVDVEEALQIARTQQRDQVDAEQVRNILASQATRQERLAAADDVICNNGNGMIYRNKSRHCISNTSRWQASINKSRTANSRLRKLSRNAVFATAPQDQNNKNNTVYYRNSNMTHAERLSRAFGDTWICK</sequence>
<evidence type="ECO:0000313" key="7">
    <source>
        <dbReference type="EMBL" id="GAL06489.1"/>
    </source>
</evidence>
<comment type="caution">
    <text evidence="7">The sequence shown here is derived from an EMBL/GenBank/DDBJ whole genome shotgun (WGS) entry which is preliminary data.</text>
</comment>
<keyword evidence="5" id="KW-0963">Cytoplasm</keyword>
<dbReference type="CDD" id="cd02022">
    <property type="entry name" value="DPCK"/>
    <property type="match status" value="1"/>
</dbReference>
<dbReference type="AlphaFoldDB" id="A0A090QXC7"/>
<protein>
    <recommendedName>
        <fullName evidence="5 6">Dephospho-CoA kinase</fullName>
        <ecNumber evidence="5 6">2.7.1.24</ecNumber>
    </recommendedName>
    <alternativeName>
        <fullName evidence="5">Dephosphocoenzyme A kinase</fullName>
    </alternativeName>
</protein>
<dbReference type="PANTHER" id="PTHR10695:SF46">
    <property type="entry name" value="BIFUNCTIONAL COENZYME A SYNTHASE-RELATED"/>
    <property type="match status" value="1"/>
</dbReference>
<dbReference type="GO" id="GO:0005524">
    <property type="term" value="F:ATP binding"/>
    <property type="evidence" value="ECO:0007669"/>
    <property type="project" value="UniProtKB-UniRule"/>
</dbReference>
<evidence type="ECO:0000256" key="1">
    <source>
        <dbReference type="ARBA" id="ARBA00009018"/>
    </source>
</evidence>
<evidence type="ECO:0000256" key="3">
    <source>
        <dbReference type="ARBA" id="ARBA00022840"/>
    </source>
</evidence>
<dbReference type="EC" id="2.7.1.24" evidence="5 6"/>
<dbReference type="eggNOG" id="COG0237">
    <property type="taxonomic scope" value="Bacteria"/>
</dbReference>
<dbReference type="PANTHER" id="PTHR10695">
    <property type="entry name" value="DEPHOSPHO-COA KINASE-RELATED"/>
    <property type="match status" value="1"/>
</dbReference>
<dbReference type="UniPathway" id="UPA00241">
    <property type="reaction ID" value="UER00356"/>
</dbReference>
<name>A0A090QXC7_9GAMM</name>
<evidence type="ECO:0000256" key="6">
    <source>
        <dbReference type="NCBIfam" id="TIGR00152"/>
    </source>
</evidence>
<evidence type="ECO:0000256" key="4">
    <source>
        <dbReference type="ARBA" id="ARBA00022993"/>
    </source>
</evidence>
<dbReference type="InterPro" id="IPR001977">
    <property type="entry name" value="Depp_CoAkinase"/>
</dbReference>
<dbReference type="Gene3D" id="3.40.50.300">
    <property type="entry name" value="P-loop containing nucleotide triphosphate hydrolases"/>
    <property type="match status" value="1"/>
</dbReference>